<dbReference type="GO" id="GO:0016787">
    <property type="term" value="F:hydrolase activity"/>
    <property type="evidence" value="ECO:0007669"/>
    <property type="project" value="UniProtKB-KW"/>
</dbReference>
<accession>A0A1H1Q5A9</accession>
<dbReference type="AlphaFoldDB" id="A0A1H1Q5A9"/>
<dbReference type="InterPro" id="IPR036412">
    <property type="entry name" value="HAD-like_sf"/>
</dbReference>
<dbReference type="NCBIfam" id="TIGR01549">
    <property type="entry name" value="HAD-SF-IA-v1"/>
    <property type="match status" value="1"/>
</dbReference>
<dbReference type="NCBIfam" id="TIGR01509">
    <property type="entry name" value="HAD-SF-IA-v3"/>
    <property type="match status" value="1"/>
</dbReference>
<dbReference type="Proteomes" id="UP000198688">
    <property type="component" value="Chromosome I"/>
</dbReference>
<dbReference type="SFLD" id="SFLDG01129">
    <property type="entry name" value="C1.5:_HAD__Beta-PGM__Phosphata"/>
    <property type="match status" value="1"/>
</dbReference>
<dbReference type="PANTHER" id="PTHR46470">
    <property type="entry name" value="N-ACYLNEURAMINATE-9-PHOSPHATASE"/>
    <property type="match status" value="1"/>
</dbReference>
<dbReference type="SUPFAM" id="SSF56784">
    <property type="entry name" value="HAD-like"/>
    <property type="match status" value="1"/>
</dbReference>
<evidence type="ECO:0000256" key="3">
    <source>
        <dbReference type="ARBA" id="ARBA00022842"/>
    </source>
</evidence>
<keyword evidence="2 4" id="KW-0378">Hydrolase</keyword>
<dbReference type="InterPro" id="IPR023214">
    <property type="entry name" value="HAD_sf"/>
</dbReference>
<evidence type="ECO:0000256" key="1">
    <source>
        <dbReference type="ARBA" id="ARBA00001946"/>
    </source>
</evidence>
<dbReference type="EMBL" id="LT629758">
    <property type="protein sequence ID" value="SDS18179.1"/>
    <property type="molecule type" value="Genomic_DNA"/>
</dbReference>
<dbReference type="PRINTS" id="PR00413">
    <property type="entry name" value="HADHALOGNASE"/>
</dbReference>
<dbReference type="Pfam" id="PF13242">
    <property type="entry name" value="Hydrolase_like"/>
    <property type="match status" value="1"/>
</dbReference>
<dbReference type="InterPro" id="IPR051400">
    <property type="entry name" value="HAD-like_hydrolase"/>
</dbReference>
<evidence type="ECO:0000256" key="2">
    <source>
        <dbReference type="ARBA" id="ARBA00022801"/>
    </source>
</evidence>
<dbReference type="Gene3D" id="3.40.50.1000">
    <property type="entry name" value="HAD superfamily/HAD-like"/>
    <property type="match status" value="1"/>
</dbReference>
<dbReference type="OrthoDB" id="3680851at2"/>
<evidence type="ECO:0000313" key="4">
    <source>
        <dbReference type="EMBL" id="SDS18179.1"/>
    </source>
</evidence>
<dbReference type="InterPro" id="IPR006439">
    <property type="entry name" value="HAD-SF_hydro_IA"/>
</dbReference>
<dbReference type="STRING" id="113562.SAMN04489716_0201"/>
<name>A0A1H1Q5A9_9ACTN</name>
<reference evidence="4 5" key="1">
    <citation type="submission" date="2016-10" db="EMBL/GenBank/DDBJ databases">
        <authorList>
            <person name="de Groot N.N."/>
        </authorList>
    </citation>
    <scope>NUCLEOTIDE SEQUENCE [LARGE SCALE GENOMIC DNA]</scope>
    <source>
        <strain evidence="4 5">DSM 43941</strain>
    </source>
</reference>
<comment type="cofactor">
    <cofactor evidence="1">
        <name>Mg(2+)</name>
        <dbReference type="ChEBI" id="CHEBI:18420"/>
    </cofactor>
</comment>
<keyword evidence="3" id="KW-0460">Magnesium</keyword>
<protein>
    <submittedName>
        <fullName evidence="4">Putative hydrolase of the HAD superfamily</fullName>
    </submittedName>
</protein>
<dbReference type="Gene3D" id="1.10.150.520">
    <property type="match status" value="1"/>
</dbReference>
<keyword evidence="5" id="KW-1185">Reference proteome</keyword>
<dbReference type="SFLD" id="SFLDS00003">
    <property type="entry name" value="Haloacid_Dehalogenase"/>
    <property type="match status" value="1"/>
</dbReference>
<dbReference type="GO" id="GO:0044281">
    <property type="term" value="P:small molecule metabolic process"/>
    <property type="evidence" value="ECO:0007669"/>
    <property type="project" value="UniProtKB-ARBA"/>
</dbReference>
<organism evidence="4 5">
    <name type="scientific">Actinoplanes derwentensis</name>
    <dbReference type="NCBI Taxonomy" id="113562"/>
    <lineage>
        <taxon>Bacteria</taxon>
        <taxon>Bacillati</taxon>
        <taxon>Actinomycetota</taxon>
        <taxon>Actinomycetes</taxon>
        <taxon>Micromonosporales</taxon>
        <taxon>Micromonosporaceae</taxon>
        <taxon>Actinoplanes</taxon>
    </lineage>
</organism>
<sequence>MDLDNTLIDRDAAFGDAVAGFLDERGLPAGDLPWVMAADGGGFTSRAAVAAAMNARFPHVSSTAIRGLLDTGAANRVVLAPQVADELRRLTGWTTVIVTNGRTAQQRAKIVNTGLDRLVDGWVISEQAGHRKPEPEIFRAAAATVGASLDGAWMIGDSAHADIAGAAGLGLTSIWVANGRRWTESGYQPAHVAEDIVTALRLVPTS</sequence>
<evidence type="ECO:0000313" key="5">
    <source>
        <dbReference type="Proteomes" id="UP000198688"/>
    </source>
</evidence>
<proteinExistence type="predicted"/>
<gene>
    <name evidence="4" type="ORF">SAMN04489716_0201</name>
</gene>